<dbReference type="AlphaFoldDB" id="A0A6I4TMQ8"/>
<keyword evidence="3" id="KW-1185">Reference proteome</keyword>
<keyword evidence="2" id="KW-0413">Isomerase</keyword>
<name>A0A6I4TMQ8_9SPHN</name>
<organism evidence="2 3">
    <name type="scientific">Qipengyuania aquimaris</name>
    <dbReference type="NCBI Taxonomy" id="255984"/>
    <lineage>
        <taxon>Bacteria</taxon>
        <taxon>Pseudomonadati</taxon>
        <taxon>Pseudomonadota</taxon>
        <taxon>Alphaproteobacteria</taxon>
        <taxon>Sphingomonadales</taxon>
        <taxon>Erythrobacteraceae</taxon>
        <taxon>Qipengyuania</taxon>
    </lineage>
</organism>
<dbReference type="EMBL" id="WTYI01000001">
    <property type="protein sequence ID" value="MXO96559.1"/>
    <property type="molecule type" value="Genomic_DNA"/>
</dbReference>
<dbReference type="Proteomes" id="UP000432727">
    <property type="component" value="Unassembled WGS sequence"/>
</dbReference>
<gene>
    <name evidence="2" type="ORF">GRI34_09050</name>
</gene>
<sequence length="260" mass="28924">MMRRLLRDPLAHFLVAGAAIWAALSFAGEPVDPAERTIALTKEAQANLALGFERTMGRPPTDAELDAQIESWVREEVLYREALRLGLDAGDPVVRRRLSTKMDDLAGAEVETARPSEETLAAWLRDHPGRFAQGERLTFSQKYFRSEDALHEALDAAGDADGDAISLPERMTDASYADIKAVFGSQFASQIARMQETSGAQVTSGYGYHLVDVEERVEGRQQPLSEIRDRVEADWRSSTAAARRAKAFELLREAYRIEVE</sequence>
<dbReference type="OrthoDB" id="196786at2"/>
<evidence type="ECO:0000313" key="3">
    <source>
        <dbReference type="Proteomes" id="UP000432727"/>
    </source>
</evidence>
<evidence type="ECO:0000259" key="1">
    <source>
        <dbReference type="Pfam" id="PF13145"/>
    </source>
</evidence>
<dbReference type="InterPro" id="IPR000297">
    <property type="entry name" value="PPIase_PpiC"/>
</dbReference>
<comment type="caution">
    <text evidence="2">The sequence shown here is derived from an EMBL/GenBank/DDBJ whole genome shotgun (WGS) entry which is preliminary data.</text>
</comment>
<dbReference type="GO" id="GO:0003755">
    <property type="term" value="F:peptidyl-prolyl cis-trans isomerase activity"/>
    <property type="evidence" value="ECO:0007669"/>
    <property type="project" value="InterPro"/>
</dbReference>
<dbReference type="Pfam" id="PF13145">
    <property type="entry name" value="Rotamase_2"/>
    <property type="match status" value="1"/>
</dbReference>
<feature type="domain" description="PpiC" evidence="1">
    <location>
        <begin position="115"/>
        <end position="229"/>
    </location>
</feature>
<dbReference type="RefSeq" id="WP_160595644.1">
    <property type="nucleotide sequence ID" value="NZ_WTYI01000001.1"/>
</dbReference>
<evidence type="ECO:0000313" key="2">
    <source>
        <dbReference type="EMBL" id="MXO96559.1"/>
    </source>
</evidence>
<protein>
    <submittedName>
        <fullName evidence="2">Peptidyl-prolyl cis-trans isomerase</fullName>
    </submittedName>
</protein>
<proteinExistence type="predicted"/>
<reference evidence="2 3" key="1">
    <citation type="submission" date="2019-12" db="EMBL/GenBank/DDBJ databases">
        <title>Genomic-based taxomic classification of the family Erythrobacteraceae.</title>
        <authorList>
            <person name="Xu L."/>
        </authorList>
    </citation>
    <scope>NUCLEOTIDE SEQUENCE [LARGE SCALE GENOMIC DNA]</scope>
    <source>
        <strain evidence="2 3">JCM 12189</strain>
    </source>
</reference>
<accession>A0A6I4TMQ8</accession>